<dbReference type="GeneID" id="30323461"/>
<evidence type="ECO:0000313" key="1">
    <source>
        <dbReference type="EMBL" id="VTR35412.1"/>
    </source>
</evidence>
<name>A0A0F7HHY5_SERFO</name>
<accession>A0A0F7HHY5</accession>
<sequence>MKSLRLFLIAGMLFSWLAAGVANAATGGVIHFYGAIVEGPCRVEVADSTAQTQCHRDGQNYTSKHQLASLESGSKELPMNLGKSEIKWLDQQKKLGIMTLEYR</sequence>
<gene>
    <name evidence="1" type="ORF">NCTC12965_03784</name>
</gene>
<reference evidence="1" key="1">
    <citation type="submission" date="2019-05" db="EMBL/GenBank/DDBJ databases">
        <authorList>
            <consortium name="Pathogen Informatics"/>
        </authorList>
    </citation>
    <scope>NUCLEOTIDE SEQUENCE [LARGE SCALE GENOMIC DNA]</scope>
    <source>
        <strain evidence="1">NCTC12965</strain>
    </source>
</reference>
<dbReference type="EMBL" id="CABEEZ010000080">
    <property type="protein sequence ID" value="VTR35412.1"/>
    <property type="molecule type" value="Genomic_DNA"/>
</dbReference>
<dbReference type="RefSeq" id="WP_024484960.1">
    <property type="nucleotide sequence ID" value="NZ_CAMISF010000007.1"/>
</dbReference>
<proteinExistence type="predicted"/>
<dbReference type="KEGG" id="sfw:WN53_25085"/>
<organism evidence="1">
    <name type="scientific">Serratia fonticola</name>
    <dbReference type="NCBI Taxonomy" id="47917"/>
    <lineage>
        <taxon>Bacteria</taxon>
        <taxon>Pseudomonadati</taxon>
        <taxon>Pseudomonadota</taxon>
        <taxon>Gammaproteobacteria</taxon>
        <taxon>Enterobacterales</taxon>
        <taxon>Yersiniaceae</taxon>
        <taxon>Serratia</taxon>
    </lineage>
</organism>
<dbReference type="AlphaFoldDB" id="A0A0F7HHY5"/>
<protein>
    <submittedName>
        <fullName evidence="1">Uncharacterized protein</fullName>
    </submittedName>
</protein>